<keyword evidence="3" id="KW-1185">Reference proteome</keyword>
<feature type="transmembrane region" description="Helical" evidence="1">
    <location>
        <begin position="150"/>
        <end position="170"/>
    </location>
</feature>
<keyword evidence="1" id="KW-1133">Transmembrane helix</keyword>
<dbReference type="EMBL" id="CP045875">
    <property type="protein sequence ID" value="QGG46453.1"/>
    <property type="molecule type" value="Genomic_DNA"/>
</dbReference>
<reference evidence="3" key="1">
    <citation type="submission" date="2019-11" db="EMBL/GenBank/DDBJ databases">
        <title>Genome sequence of Heliorestis convoluta strain HH, an alkaliphilic and minimalistic phototrophic bacterium from a soda lake in Egypt.</title>
        <authorList>
            <person name="Dewey E.D."/>
            <person name="Stokes L.M."/>
            <person name="Burchell B.M."/>
            <person name="Shaffer K.N."/>
            <person name="Huntington A.M."/>
            <person name="Baker J.M."/>
            <person name="Nadendla S."/>
            <person name="Giglio M.G."/>
            <person name="Touchman J.W."/>
            <person name="Blankenship R.E."/>
            <person name="Madigan M.T."/>
            <person name="Sattley W.M."/>
        </authorList>
    </citation>
    <scope>NUCLEOTIDE SEQUENCE [LARGE SCALE GENOMIC DNA]</scope>
    <source>
        <strain evidence="3">HH</strain>
    </source>
</reference>
<feature type="transmembrane region" description="Helical" evidence="1">
    <location>
        <begin position="67"/>
        <end position="89"/>
    </location>
</feature>
<evidence type="ECO:0000313" key="3">
    <source>
        <dbReference type="Proteomes" id="UP000366051"/>
    </source>
</evidence>
<organism evidence="2 3">
    <name type="scientific">Heliorestis convoluta</name>
    <dbReference type="NCBI Taxonomy" id="356322"/>
    <lineage>
        <taxon>Bacteria</taxon>
        <taxon>Bacillati</taxon>
        <taxon>Bacillota</taxon>
        <taxon>Clostridia</taxon>
        <taxon>Eubacteriales</taxon>
        <taxon>Heliobacteriaceae</taxon>
        <taxon>Heliorestis</taxon>
    </lineage>
</organism>
<name>A0A5Q2MYI0_9FIRM</name>
<evidence type="ECO:0000256" key="1">
    <source>
        <dbReference type="SAM" id="Phobius"/>
    </source>
</evidence>
<dbReference type="RefSeq" id="WP_153724024.1">
    <property type="nucleotide sequence ID" value="NZ_CP045875.1"/>
</dbReference>
<dbReference type="AlphaFoldDB" id="A0A5Q2MYI0"/>
<gene>
    <name evidence="2" type="ORF">FTV88_0274</name>
</gene>
<feature type="transmembrane region" description="Helical" evidence="1">
    <location>
        <begin position="9"/>
        <end position="29"/>
    </location>
</feature>
<feature type="transmembrane region" description="Helical" evidence="1">
    <location>
        <begin position="109"/>
        <end position="130"/>
    </location>
</feature>
<dbReference type="OrthoDB" id="2085510at2"/>
<protein>
    <submittedName>
        <fullName evidence="2">Putative membrane protein</fullName>
    </submittedName>
</protein>
<feature type="transmembrane region" description="Helical" evidence="1">
    <location>
        <begin position="35"/>
        <end position="55"/>
    </location>
</feature>
<proteinExistence type="predicted"/>
<accession>A0A5Q2MYI0</accession>
<dbReference type="KEGG" id="hcv:FTV88_0274"/>
<dbReference type="Proteomes" id="UP000366051">
    <property type="component" value="Chromosome"/>
</dbReference>
<evidence type="ECO:0000313" key="2">
    <source>
        <dbReference type="EMBL" id="QGG46453.1"/>
    </source>
</evidence>
<keyword evidence="1" id="KW-0472">Membrane</keyword>
<keyword evidence="1" id="KW-0812">Transmembrane</keyword>
<sequence length="173" mass="19742">MKETKLRNVIFPIWFLWFFPPILLIALLGNFIIDSIVIVASFIALKVSAITGFTIKELYKKTIVKVWGFGFLADIIGTIPLLIGFAFGLRPFQVPSEVEVAVMMNPLSNFWAFLIVFSCMVLASIFIYLFNYHITYKAIVEDKIVRAKLALILAVVTTPWTFLIPSEWFYSGF</sequence>